<evidence type="ECO:0000256" key="6">
    <source>
        <dbReference type="ARBA" id="ARBA00022692"/>
    </source>
</evidence>
<proteinExistence type="inferred from homology"/>
<dbReference type="NCBIfam" id="NF004412">
    <property type="entry name" value="PRK05759.1-3"/>
    <property type="match status" value="1"/>
</dbReference>
<keyword evidence="9 14" id="KW-0406">Ion transport</keyword>
<feature type="coiled-coil region" evidence="16">
    <location>
        <begin position="60"/>
        <end position="101"/>
    </location>
</feature>
<gene>
    <name evidence="14" type="primary">atpF</name>
    <name evidence="17" type="ORF">SAMN04489747_2764</name>
</gene>
<evidence type="ECO:0000256" key="9">
    <source>
        <dbReference type="ARBA" id="ARBA00023065"/>
    </source>
</evidence>
<dbReference type="EMBL" id="LT629688">
    <property type="protein sequence ID" value="SDE19542.1"/>
    <property type="molecule type" value="Genomic_DNA"/>
</dbReference>
<dbReference type="SUPFAM" id="SSF81573">
    <property type="entry name" value="F1F0 ATP synthase subunit B, membrane domain"/>
    <property type="match status" value="1"/>
</dbReference>
<comment type="subunit">
    <text evidence="13 14">F-type ATPases have 2 components, F(1) - the catalytic core - and F(0) - the membrane proton channel. F(1) has five subunits: alpha(3), beta(3), gamma(1), delta(1), epsilon(1). F(0) has three main subunits: a(1), b(2) and c(10-14). The alpha and beta chains form an alternating ring which encloses part of the gamma chain. F(1) is attached to F(0) by a central stalk formed by the gamma and epsilon chains, while a peripheral stalk is formed by the delta and b chains.</text>
</comment>
<keyword evidence="4 14" id="KW-1003">Cell membrane</keyword>
<evidence type="ECO:0000256" key="16">
    <source>
        <dbReference type="SAM" id="Coils"/>
    </source>
</evidence>
<evidence type="ECO:0000256" key="10">
    <source>
        <dbReference type="ARBA" id="ARBA00023136"/>
    </source>
</evidence>
<evidence type="ECO:0000256" key="3">
    <source>
        <dbReference type="ARBA" id="ARBA00022448"/>
    </source>
</evidence>
<accession>A0A1G7AXV6</accession>
<dbReference type="Gene3D" id="1.20.5.620">
    <property type="entry name" value="F1F0 ATP synthase subunit B, membrane domain"/>
    <property type="match status" value="1"/>
</dbReference>
<dbReference type="NCBIfam" id="TIGR01144">
    <property type="entry name" value="ATP_synt_b"/>
    <property type="match status" value="1"/>
</dbReference>
<comment type="similarity">
    <text evidence="2 14 15">Belongs to the ATPase B chain family.</text>
</comment>
<evidence type="ECO:0000256" key="12">
    <source>
        <dbReference type="ARBA" id="ARBA00025198"/>
    </source>
</evidence>
<evidence type="ECO:0000256" key="4">
    <source>
        <dbReference type="ARBA" id="ARBA00022475"/>
    </source>
</evidence>
<dbReference type="InterPro" id="IPR028987">
    <property type="entry name" value="ATP_synth_B-like_membr_sf"/>
</dbReference>
<protein>
    <recommendedName>
        <fullName evidence="14">ATP synthase subunit b</fullName>
    </recommendedName>
    <alternativeName>
        <fullName evidence="14">ATP synthase F(0) sector subunit b</fullName>
    </alternativeName>
    <alternativeName>
        <fullName evidence="14">ATPase subunit I</fullName>
    </alternativeName>
    <alternativeName>
        <fullName evidence="14">F-type ATPase subunit b</fullName>
        <shortName evidence="14">F-ATPase subunit b</shortName>
    </alternativeName>
</protein>
<keyword evidence="11 14" id="KW-0066">ATP synthesis</keyword>
<keyword evidence="3 14" id="KW-0813">Transport</keyword>
<organism evidence="17 18">
    <name type="scientific">Auraticoccus monumenti</name>
    <dbReference type="NCBI Taxonomy" id="675864"/>
    <lineage>
        <taxon>Bacteria</taxon>
        <taxon>Bacillati</taxon>
        <taxon>Actinomycetota</taxon>
        <taxon>Actinomycetes</taxon>
        <taxon>Propionibacteriales</taxon>
        <taxon>Propionibacteriaceae</taxon>
        <taxon>Auraticoccus</taxon>
    </lineage>
</organism>
<evidence type="ECO:0000256" key="1">
    <source>
        <dbReference type="ARBA" id="ARBA00004162"/>
    </source>
</evidence>
<comment type="function">
    <text evidence="12 14">F(1)F(0) ATP synthase produces ATP from ADP in the presence of a proton or sodium gradient. F-type ATPases consist of two structural domains, F(1) containing the extramembraneous catalytic core and F(0) containing the membrane proton channel, linked together by a central stalk and a peripheral stalk. During catalysis, ATP synthesis in the catalytic domain of F(1) is coupled via a rotary mechanism of the central stalk subunits to proton translocation.</text>
</comment>
<dbReference type="PANTHER" id="PTHR33445:SF1">
    <property type="entry name" value="ATP SYNTHASE SUBUNIT B"/>
    <property type="match status" value="1"/>
</dbReference>
<dbReference type="OrthoDB" id="5243563at2"/>
<comment type="function">
    <text evidence="14">Component of the F(0) channel, it forms part of the peripheral stalk, linking F(1) to F(0).</text>
</comment>
<comment type="subcellular location">
    <subcellularLocation>
        <location evidence="1 14">Cell membrane</location>
        <topology evidence="1 14">Single-pass membrane protein</topology>
    </subcellularLocation>
</comment>
<dbReference type="STRING" id="675864.SAMN04489747_2764"/>
<dbReference type="HAMAP" id="MF_01398">
    <property type="entry name" value="ATP_synth_b_bprime"/>
    <property type="match status" value="1"/>
</dbReference>
<evidence type="ECO:0000256" key="15">
    <source>
        <dbReference type="RuleBase" id="RU003848"/>
    </source>
</evidence>
<dbReference type="InterPro" id="IPR050059">
    <property type="entry name" value="ATP_synthase_B_chain"/>
</dbReference>
<keyword evidence="18" id="KW-1185">Reference proteome</keyword>
<dbReference type="InterPro" id="IPR002146">
    <property type="entry name" value="ATP_synth_b/b'su_bac/chlpt"/>
</dbReference>
<evidence type="ECO:0000256" key="8">
    <source>
        <dbReference type="ARBA" id="ARBA00022989"/>
    </source>
</evidence>
<dbReference type="GO" id="GO:0046961">
    <property type="term" value="F:proton-transporting ATPase activity, rotational mechanism"/>
    <property type="evidence" value="ECO:0007669"/>
    <property type="project" value="TreeGrafter"/>
</dbReference>
<keyword evidence="7 14" id="KW-0375">Hydrogen ion transport</keyword>
<evidence type="ECO:0000256" key="11">
    <source>
        <dbReference type="ARBA" id="ARBA00023310"/>
    </source>
</evidence>
<keyword evidence="10 14" id="KW-0472">Membrane</keyword>
<evidence type="ECO:0000256" key="7">
    <source>
        <dbReference type="ARBA" id="ARBA00022781"/>
    </source>
</evidence>
<evidence type="ECO:0000256" key="5">
    <source>
        <dbReference type="ARBA" id="ARBA00022547"/>
    </source>
</evidence>
<dbReference type="GO" id="GO:0045259">
    <property type="term" value="C:proton-transporting ATP synthase complex"/>
    <property type="evidence" value="ECO:0007669"/>
    <property type="project" value="UniProtKB-KW"/>
</dbReference>
<keyword evidence="16" id="KW-0175">Coiled coil</keyword>
<evidence type="ECO:0000313" key="18">
    <source>
        <dbReference type="Proteomes" id="UP000198546"/>
    </source>
</evidence>
<dbReference type="AlphaFoldDB" id="A0A1G7AXV6"/>
<dbReference type="PANTHER" id="PTHR33445">
    <property type="entry name" value="ATP SYNTHASE SUBUNIT B', CHLOROPLASTIC"/>
    <property type="match status" value="1"/>
</dbReference>
<dbReference type="InterPro" id="IPR005864">
    <property type="entry name" value="ATP_synth_F0_bsu_bac"/>
</dbReference>
<keyword evidence="6 14" id="KW-0812">Transmembrane</keyword>
<dbReference type="GO" id="GO:0005886">
    <property type="term" value="C:plasma membrane"/>
    <property type="evidence" value="ECO:0007669"/>
    <property type="project" value="UniProtKB-SubCell"/>
</dbReference>
<evidence type="ECO:0000256" key="14">
    <source>
        <dbReference type="HAMAP-Rule" id="MF_01398"/>
    </source>
</evidence>
<feature type="transmembrane region" description="Helical" evidence="14">
    <location>
        <begin position="20"/>
        <end position="37"/>
    </location>
</feature>
<dbReference type="RefSeq" id="WP_090594355.1">
    <property type="nucleotide sequence ID" value="NZ_LT629688.1"/>
</dbReference>
<reference evidence="17 18" key="1">
    <citation type="submission" date="2016-10" db="EMBL/GenBank/DDBJ databases">
        <authorList>
            <person name="de Groot N.N."/>
        </authorList>
    </citation>
    <scope>NUCLEOTIDE SEQUENCE [LARGE SCALE GENOMIC DNA]</scope>
    <source>
        <strain evidence="17 18">MON 2.2</strain>
    </source>
</reference>
<keyword evidence="5 14" id="KW-0138">CF(0)</keyword>
<dbReference type="Proteomes" id="UP000198546">
    <property type="component" value="Chromosome i"/>
</dbReference>
<evidence type="ECO:0000256" key="2">
    <source>
        <dbReference type="ARBA" id="ARBA00005513"/>
    </source>
</evidence>
<evidence type="ECO:0000313" key="17">
    <source>
        <dbReference type="EMBL" id="SDE19542.1"/>
    </source>
</evidence>
<name>A0A1G7AXV6_9ACTN</name>
<keyword evidence="8 14" id="KW-1133">Transmembrane helix</keyword>
<dbReference type="CDD" id="cd06503">
    <property type="entry name" value="ATP-synt_Fo_b"/>
    <property type="match status" value="1"/>
</dbReference>
<evidence type="ECO:0000256" key="13">
    <source>
        <dbReference type="ARBA" id="ARBA00025830"/>
    </source>
</evidence>
<dbReference type="GO" id="GO:0046933">
    <property type="term" value="F:proton-transporting ATP synthase activity, rotational mechanism"/>
    <property type="evidence" value="ECO:0007669"/>
    <property type="project" value="UniProtKB-UniRule"/>
</dbReference>
<sequence length="189" mass="20598">MPVLETSTGIDFGPLLPHYLSEIVMGILLMVVIYLVMRAKVVPAFEKMYEERRASIEGGMEKAEAAQREAEAALVEYKAQLADARAEAARIREDAKNQGAQILAEMREEAQAESARIRSQAHTAIEAERTQVVAQLRSEVGGLATTLAGRIVGESLDDDERARRTVERFLVDLESQPAAQQTTAGSGTA</sequence>
<dbReference type="Pfam" id="PF00430">
    <property type="entry name" value="ATP-synt_B"/>
    <property type="match status" value="1"/>
</dbReference>